<evidence type="ECO:0000256" key="2">
    <source>
        <dbReference type="SAM" id="MobiDB-lite"/>
    </source>
</evidence>
<dbReference type="VEuPathDB" id="AmoebaDB:DICPUDRAFT_91342"/>
<feature type="coiled-coil region" evidence="1">
    <location>
        <begin position="39"/>
        <end position="66"/>
    </location>
</feature>
<dbReference type="KEGG" id="dpp:DICPUDRAFT_91342"/>
<dbReference type="RefSeq" id="XP_003284552.1">
    <property type="nucleotide sequence ID" value="XM_003284504.1"/>
</dbReference>
<dbReference type="Proteomes" id="UP000001064">
    <property type="component" value="Unassembled WGS sequence"/>
</dbReference>
<proteinExistence type="predicted"/>
<dbReference type="AlphaFoldDB" id="F0ZAW4"/>
<keyword evidence="4" id="KW-1185">Reference proteome</keyword>
<feature type="compositionally biased region" description="Acidic residues" evidence="2">
    <location>
        <begin position="83"/>
        <end position="93"/>
    </location>
</feature>
<gene>
    <name evidence="3" type="ORF">DICPUDRAFT_91342</name>
</gene>
<dbReference type="OrthoDB" id="20085at2759"/>
<evidence type="ECO:0000256" key="1">
    <source>
        <dbReference type="SAM" id="Coils"/>
    </source>
</evidence>
<feature type="compositionally biased region" description="Acidic residues" evidence="2">
    <location>
        <begin position="105"/>
        <end position="126"/>
    </location>
</feature>
<organism evidence="3 4">
    <name type="scientific">Dictyostelium purpureum</name>
    <name type="common">Slime mold</name>
    <dbReference type="NCBI Taxonomy" id="5786"/>
    <lineage>
        <taxon>Eukaryota</taxon>
        <taxon>Amoebozoa</taxon>
        <taxon>Evosea</taxon>
        <taxon>Eumycetozoa</taxon>
        <taxon>Dictyostelia</taxon>
        <taxon>Dictyosteliales</taxon>
        <taxon>Dictyosteliaceae</taxon>
        <taxon>Dictyostelium</taxon>
    </lineage>
</organism>
<keyword evidence="1" id="KW-0175">Coiled coil</keyword>
<accession>F0ZAW4</accession>
<dbReference type="EMBL" id="GL870967">
    <property type="protein sequence ID" value="EGC38872.1"/>
    <property type="molecule type" value="Genomic_DNA"/>
</dbReference>
<dbReference type="InParanoid" id="F0ZAW4"/>
<name>F0ZAW4_DICPU</name>
<feature type="region of interest" description="Disordered" evidence="2">
    <location>
        <begin position="73"/>
        <end position="126"/>
    </location>
</feature>
<evidence type="ECO:0000313" key="4">
    <source>
        <dbReference type="Proteomes" id="UP000001064"/>
    </source>
</evidence>
<evidence type="ECO:0000313" key="3">
    <source>
        <dbReference type="EMBL" id="EGC38872.1"/>
    </source>
</evidence>
<dbReference type="eggNOG" id="ENOG502RIQ8">
    <property type="taxonomic scope" value="Eukaryota"/>
</dbReference>
<protein>
    <submittedName>
        <fullName evidence="3">Uncharacterized protein</fullName>
    </submittedName>
</protein>
<dbReference type="GeneID" id="10506380"/>
<dbReference type="FunCoup" id="F0ZAW4">
    <property type="interactions" value="398"/>
</dbReference>
<sequence>MKMMDIESDSEPINIELIKKMKVEEYIEYQINRQIELLNKYTEKKIQDLTDHKNTLKKEIIEKNNQQIDEILNNSNGVLSNNQDDDEYDDEEYENKSDDNQVELGQDDEEFEEEEEEFEEEEFETQ</sequence>
<reference evidence="4" key="1">
    <citation type="journal article" date="2011" name="Genome Biol.">
        <title>Comparative genomics of the social amoebae Dictyostelium discoideum and Dictyostelium purpureum.</title>
        <authorList>
            <consortium name="US DOE Joint Genome Institute (JGI-PGF)"/>
            <person name="Sucgang R."/>
            <person name="Kuo A."/>
            <person name="Tian X."/>
            <person name="Salerno W."/>
            <person name="Parikh A."/>
            <person name="Feasley C.L."/>
            <person name="Dalin E."/>
            <person name="Tu H."/>
            <person name="Huang E."/>
            <person name="Barry K."/>
            <person name="Lindquist E."/>
            <person name="Shapiro H."/>
            <person name="Bruce D."/>
            <person name="Schmutz J."/>
            <person name="Salamov A."/>
            <person name="Fey P."/>
            <person name="Gaudet P."/>
            <person name="Anjard C."/>
            <person name="Babu M.M."/>
            <person name="Basu S."/>
            <person name="Bushmanova Y."/>
            <person name="van der Wel H."/>
            <person name="Katoh-Kurasawa M."/>
            <person name="Dinh C."/>
            <person name="Coutinho P.M."/>
            <person name="Saito T."/>
            <person name="Elias M."/>
            <person name="Schaap P."/>
            <person name="Kay R.R."/>
            <person name="Henrissat B."/>
            <person name="Eichinger L."/>
            <person name="Rivero F."/>
            <person name="Putnam N.H."/>
            <person name="West C.M."/>
            <person name="Loomis W.F."/>
            <person name="Chisholm R.L."/>
            <person name="Shaulsky G."/>
            <person name="Strassmann J.E."/>
            <person name="Queller D.C."/>
            <person name="Kuspa A."/>
            <person name="Grigoriev I.V."/>
        </authorList>
    </citation>
    <scope>NUCLEOTIDE SEQUENCE [LARGE SCALE GENOMIC DNA]</scope>
    <source>
        <strain evidence="4">QSDP1</strain>
    </source>
</reference>